<keyword evidence="2" id="KW-0732">Signal</keyword>
<evidence type="ECO:0000256" key="2">
    <source>
        <dbReference type="SAM" id="SignalP"/>
    </source>
</evidence>
<feature type="region of interest" description="Disordered" evidence="1">
    <location>
        <begin position="151"/>
        <end position="178"/>
    </location>
</feature>
<organism evidence="3 4">
    <name type="scientific">Hymenoscyphus fraxineus</name>
    <dbReference type="NCBI Taxonomy" id="746836"/>
    <lineage>
        <taxon>Eukaryota</taxon>
        <taxon>Fungi</taxon>
        <taxon>Dikarya</taxon>
        <taxon>Ascomycota</taxon>
        <taxon>Pezizomycotina</taxon>
        <taxon>Leotiomycetes</taxon>
        <taxon>Helotiales</taxon>
        <taxon>Helotiaceae</taxon>
        <taxon>Hymenoscyphus</taxon>
    </lineage>
</organism>
<evidence type="ECO:0000313" key="3">
    <source>
        <dbReference type="EMBL" id="CAG8948685.1"/>
    </source>
</evidence>
<evidence type="ECO:0000256" key="1">
    <source>
        <dbReference type="SAM" id="MobiDB-lite"/>
    </source>
</evidence>
<name>A0A9N9KJG0_9HELO</name>
<evidence type="ECO:0000313" key="4">
    <source>
        <dbReference type="Proteomes" id="UP000696280"/>
    </source>
</evidence>
<feature type="chain" id="PRO_5040397908" evidence="2">
    <location>
        <begin position="20"/>
        <end position="186"/>
    </location>
</feature>
<proteinExistence type="predicted"/>
<accession>A0A9N9KJG0</accession>
<dbReference type="Proteomes" id="UP000696280">
    <property type="component" value="Unassembled WGS sequence"/>
</dbReference>
<feature type="signal peptide" evidence="2">
    <location>
        <begin position="1"/>
        <end position="19"/>
    </location>
</feature>
<sequence>MLLPNVLAVVAVASTLVAGVPVQSGEHLVARAAPPPRTANAVDKIIAFLTPKNSPAVFVQHGGRTQKLPGPPPQARPAADAKKPELMPLPQIIRGPFRKREPGLVPGYNRPPFTKVAGQKWWGGGIKASFNRMGAGFKKLGGQAKAGYNTAKETARRPKAPKGAATVPKGATTVDTPTGPAVIFRA</sequence>
<protein>
    <submittedName>
        <fullName evidence="3">Uncharacterized protein</fullName>
    </submittedName>
</protein>
<reference evidence="3" key="1">
    <citation type="submission" date="2021-07" db="EMBL/GenBank/DDBJ databases">
        <authorList>
            <person name="Durling M."/>
        </authorList>
    </citation>
    <scope>NUCLEOTIDE SEQUENCE</scope>
</reference>
<gene>
    <name evidence="3" type="ORF">HYFRA_00001805</name>
</gene>
<dbReference type="AlphaFoldDB" id="A0A9N9KJG0"/>
<dbReference type="EMBL" id="CAJVRL010000001">
    <property type="protein sequence ID" value="CAG8948685.1"/>
    <property type="molecule type" value="Genomic_DNA"/>
</dbReference>
<dbReference type="OrthoDB" id="10522212at2759"/>
<keyword evidence="4" id="KW-1185">Reference proteome</keyword>
<comment type="caution">
    <text evidence="3">The sequence shown here is derived from an EMBL/GenBank/DDBJ whole genome shotgun (WGS) entry which is preliminary data.</text>
</comment>